<name>A0A1H6TAF9_9BACT</name>
<dbReference type="CDD" id="cd09603">
    <property type="entry name" value="M1_APN_like"/>
    <property type="match status" value="1"/>
</dbReference>
<dbReference type="SUPFAM" id="SSF63737">
    <property type="entry name" value="Leukotriene A4 hydrolase N-terminal domain"/>
    <property type="match status" value="1"/>
</dbReference>
<feature type="active site" description="Proton acceptor" evidence="1">
    <location>
        <position position="345"/>
    </location>
</feature>
<evidence type="ECO:0000256" key="3">
    <source>
        <dbReference type="SAM" id="SignalP"/>
    </source>
</evidence>
<dbReference type="Gene3D" id="2.60.40.1730">
    <property type="entry name" value="tricorn interacting facor f3 domain"/>
    <property type="match status" value="1"/>
</dbReference>
<keyword evidence="3" id="KW-0732">Signal</keyword>
<feature type="signal peptide" evidence="3">
    <location>
        <begin position="1"/>
        <end position="29"/>
    </location>
</feature>
<accession>A0A1H6TAF9</accession>
<keyword evidence="2" id="KW-0862">Zinc</keyword>
<dbReference type="AlphaFoldDB" id="A0A1H6TAF9"/>
<evidence type="ECO:0000256" key="1">
    <source>
        <dbReference type="PIRSR" id="PIRSR634015-1"/>
    </source>
</evidence>
<evidence type="ECO:0000259" key="4">
    <source>
        <dbReference type="Pfam" id="PF01433"/>
    </source>
</evidence>
<feature type="binding site" evidence="2">
    <location>
        <position position="367"/>
    </location>
    <ligand>
        <name>Zn(2+)</name>
        <dbReference type="ChEBI" id="CHEBI:29105"/>
        <note>catalytic</note>
    </ligand>
</feature>
<dbReference type="GO" id="GO:0008270">
    <property type="term" value="F:zinc ion binding"/>
    <property type="evidence" value="ECO:0007669"/>
    <property type="project" value="InterPro"/>
</dbReference>
<dbReference type="InterPro" id="IPR034015">
    <property type="entry name" value="M1_LTA4H"/>
</dbReference>
<dbReference type="Gene3D" id="1.10.390.10">
    <property type="entry name" value="Neutral Protease Domain 2"/>
    <property type="match status" value="1"/>
</dbReference>
<feature type="binding site" evidence="2">
    <location>
        <position position="348"/>
    </location>
    <ligand>
        <name>Zn(2+)</name>
        <dbReference type="ChEBI" id="CHEBI:29105"/>
        <note>catalytic</note>
    </ligand>
</feature>
<comment type="cofactor">
    <cofactor evidence="2">
        <name>Zn(2+)</name>
        <dbReference type="ChEBI" id="CHEBI:29105"/>
    </cofactor>
    <text evidence="2">Binds 1 zinc ion per subunit.</text>
</comment>
<dbReference type="PANTHER" id="PTHR45726">
    <property type="entry name" value="LEUKOTRIENE A-4 HYDROLASE"/>
    <property type="match status" value="1"/>
</dbReference>
<dbReference type="SUPFAM" id="SSF55486">
    <property type="entry name" value="Metalloproteases ('zincins'), catalytic domain"/>
    <property type="match status" value="1"/>
</dbReference>
<dbReference type="GO" id="GO:0008237">
    <property type="term" value="F:metallopeptidase activity"/>
    <property type="evidence" value="ECO:0007669"/>
    <property type="project" value="InterPro"/>
</dbReference>
<keyword evidence="2" id="KW-0479">Metal-binding</keyword>
<dbReference type="STRING" id="1416801.SAMN05192553_101209"/>
<feature type="binding site" evidence="2">
    <location>
        <position position="344"/>
    </location>
    <ligand>
        <name>Zn(2+)</name>
        <dbReference type="ChEBI" id="CHEBI:29105"/>
        <note>catalytic</note>
    </ligand>
</feature>
<dbReference type="OrthoDB" id="100605at2"/>
<feature type="active site" description="Proton donor" evidence="1">
    <location>
        <position position="419"/>
    </location>
</feature>
<dbReference type="Proteomes" id="UP000199403">
    <property type="component" value="Unassembled WGS sequence"/>
</dbReference>
<dbReference type="RefSeq" id="WP_092168267.1">
    <property type="nucleotide sequence ID" value="NZ_FNZH01000001.1"/>
</dbReference>
<organism evidence="5 6">
    <name type="scientific">Cyclobacterium xiamenense</name>
    <dbReference type="NCBI Taxonomy" id="1297121"/>
    <lineage>
        <taxon>Bacteria</taxon>
        <taxon>Pseudomonadati</taxon>
        <taxon>Bacteroidota</taxon>
        <taxon>Cytophagia</taxon>
        <taxon>Cytophagales</taxon>
        <taxon>Cyclobacteriaceae</taxon>
        <taxon>Cyclobacterium</taxon>
    </lineage>
</organism>
<dbReference type="PANTHER" id="PTHR45726:SF3">
    <property type="entry name" value="LEUKOTRIENE A-4 HYDROLASE"/>
    <property type="match status" value="1"/>
</dbReference>
<evidence type="ECO:0000313" key="5">
    <source>
        <dbReference type="EMBL" id="SEI77083.1"/>
    </source>
</evidence>
<dbReference type="InterPro" id="IPR027268">
    <property type="entry name" value="Peptidase_M4/M1_CTD_sf"/>
</dbReference>
<dbReference type="Pfam" id="PF01433">
    <property type="entry name" value="Peptidase_M1"/>
    <property type="match status" value="1"/>
</dbReference>
<feature type="chain" id="PRO_5011731583" evidence="3">
    <location>
        <begin position="30"/>
        <end position="559"/>
    </location>
</feature>
<keyword evidence="6" id="KW-1185">Reference proteome</keyword>
<evidence type="ECO:0000256" key="2">
    <source>
        <dbReference type="PIRSR" id="PIRSR634015-3"/>
    </source>
</evidence>
<dbReference type="EMBL" id="FNZH01000001">
    <property type="protein sequence ID" value="SEI77083.1"/>
    <property type="molecule type" value="Genomic_DNA"/>
</dbReference>
<proteinExistence type="predicted"/>
<dbReference type="InterPro" id="IPR014782">
    <property type="entry name" value="Peptidase_M1_dom"/>
</dbReference>
<evidence type="ECO:0000313" key="6">
    <source>
        <dbReference type="Proteomes" id="UP000199403"/>
    </source>
</evidence>
<reference evidence="6" key="1">
    <citation type="submission" date="2016-10" db="EMBL/GenBank/DDBJ databases">
        <authorList>
            <person name="Varghese N."/>
            <person name="Submissions S."/>
        </authorList>
    </citation>
    <scope>NUCLEOTIDE SEQUENCE [LARGE SCALE GENOMIC DNA]</scope>
    <source>
        <strain evidence="6">IBRC-M 10761</strain>
    </source>
</reference>
<feature type="domain" description="Peptidase M1 membrane alanine aminopeptidase" evidence="4">
    <location>
        <begin position="277"/>
        <end position="479"/>
    </location>
</feature>
<sequence length="559" mass="64987">MQQLAFQKIGSLALLCTTLYTLTLFPTQAQQTSVPYSRQDSLRGSITEEREWWDLLYYHLDVEVDPRRKSIQGKNTVHYKVLKSYQTLQIDLQEPMEIKGFYQEGREMPYRREGNAYFVELELPQKVGEIHQLQVVYGGTPRISPNPPWSGGLTWEKDQKGRPFIANSNQGDGASLWWPCKDHMYDEPDSMLISVTVPDPLMNVSNGRLRKTEKPSPEKTTYHWFVSSPIANYGVNISIADYAHFSEEYLGEKGPLTLDFYVLRENLEKALVQFKDAPRMMRAFEHWFGPYPFYEDGFKLIEVPYLGMEHQSAVTYGNGYQQGYKGKDFSETGWGLTFDYIIIHEAGHEWFANNITYRDIADMWIHESFTTYSESLFLDYHYGVNAGNAYLQGARSVIKNDIPIIGDYGVNQRGSGDMYFKGANILHTLRQWIDQDEKWRAILRKMNATFYHQTVSTQDIEGFLARETGLPLQTFFDQYLRTAQVPLFQHYWKDDRLYYRWQEVVDGFSMPVTVSQNNLTHVLHPTAAWQSTDLLLPGRVFETDPNLYIFTQQIRAPSE</sequence>
<protein>
    <submittedName>
        <fullName evidence="5">Peptidase family M1</fullName>
    </submittedName>
</protein>
<gene>
    <name evidence="5" type="ORF">SAMN05192553_101209</name>
</gene>
<dbReference type="InterPro" id="IPR042097">
    <property type="entry name" value="Aminopeptidase_N-like_N_sf"/>
</dbReference>